<organism evidence="3 4">
    <name type="scientific">Cobetia amphilecti</name>
    <dbReference type="NCBI Taxonomy" id="1055104"/>
    <lineage>
        <taxon>Bacteria</taxon>
        <taxon>Pseudomonadati</taxon>
        <taxon>Pseudomonadota</taxon>
        <taxon>Gammaproteobacteria</taxon>
        <taxon>Oceanospirillales</taxon>
        <taxon>Halomonadaceae</taxon>
        <taxon>Cobetia</taxon>
    </lineage>
</organism>
<evidence type="ECO:0000256" key="1">
    <source>
        <dbReference type="SAM" id="MobiDB-lite"/>
    </source>
</evidence>
<dbReference type="AlphaFoldDB" id="A0AAP4X0Z3"/>
<feature type="region of interest" description="Disordered" evidence="1">
    <location>
        <begin position="318"/>
        <end position="346"/>
    </location>
</feature>
<dbReference type="Pfam" id="PF01425">
    <property type="entry name" value="Amidase"/>
    <property type="match status" value="1"/>
</dbReference>
<proteinExistence type="predicted"/>
<feature type="compositionally biased region" description="Low complexity" evidence="1">
    <location>
        <begin position="318"/>
        <end position="344"/>
    </location>
</feature>
<protein>
    <submittedName>
        <fullName evidence="3">Amidase family protein</fullName>
    </submittedName>
</protein>
<evidence type="ECO:0000259" key="2">
    <source>
        <dbReference type="Pfam" id="PF01425"/>
    </source>
</evidence>
<dbReference type="SUPFAM" id="SSF75304">
    <property type="entry name" value="Amidase signature (AS) enzymes"/>
    <property type="match status" value="1"/>
</dbReference>
<dbReference type="PANTHER" id="PTHR46310:SF7">
    <property type="entry name" value="AMIDASE 1"/>
    <property type="match status" value="1"/>
</dbReference>
<dbReference type="InterPro" id="IPR023631">
    <property type="entry name" value="Amidase_dom"/>
</dbReference>
<dbReference type="RefSeq" id="WP_303593184.1">
    <property type="nucleotide sequence ID" value="NZ_JAUORK010000005.1"/>
</dbReference>
<accession>A0AAP4X0Z3</accession>
<name>A0AAP4X0Z3_9GAMM</name>
<evidence type="ECO:0000313" key="3">
    <source>
        <dbReference type="EMBL" id="MDO6671543.1"/>
    </source>
</evidence>
<evidence type="ECO:0000313" key="4">
    <source>
        <dbReference type="Proteomes" id="UP001170481"/>
    </source>
</evidence>
<comment type="caution">
    <text evidence="3">The sequence shown here is derived from an EMBL/GenBank/DDBJ whole genome shotgun (WGS) entry which is preliminary data.</text>
</comment>
<sequence length="439" mass="47015">MDKRIYVAPARFSGPRGQGGQKEGPLNGLRLVVKDLFAIKGERIGQGNPDLLDSAPIERQTAPAVLALQQAGADYRARTTTDELAYSLNGTNAHFGTPQNPRAPLRLPGGSSVGSAVAVARGEAEIGLGTDTGGSIRVPSSYCGLYGLRPTHGRISMMGLKPLAPRFDTVGWMTRDLATLSRVSEMLMPAATATRLPARIILLVPEGLAAGPYQRLLGPLVRRLESLGFQCERRMLSQAFMAHASEAFRILQGCEIRRTHQAWLSTPEQGPESRWPRLNPDIAARLKWCMTLSDTDEQAAEAKADTVRRWYRQQLAASQPASQAASHQEGSEASAESGSRASHAQAEATSEAVFVLPTTPGASPLLGASLEVMEAYRHRLMGLTALAGLNGAPQLSLPWLADSAARLPQESAPPPWGVSLLGLPGRDESLLALARMLED</sequence>
<dbReference type="InterPro" id="IPR036928">
    <property type="entry name" value="AS_sf"/>
</dbReference>
<dbReference type="Gene3D" id="3.90.1300.10">
    <property type="entry name" value="Amidase signature (AS) domain"/>
    <property type="match status" value="1"/>
</dbReference>
<feature type="domain" description="Amidase" evidence="2">
    <location>
        <begin position="20"/>
        <end position="187"/>
    </location>
</feature>
<gene>
    <name evidence="3" type="ORF">Q4535_05365</name>
</gene>
<dbReference type="Proteomes" id="UP001170481">
    <property type="component" value="Unassembled WGS sequence"/>
</dbReference>
<dbReference type="EMBL" id="JAUORK010000005">
    <property type="protein sequence ID" value="MDO6671543.1"/>
    <property type="molecule type" value="Genomic_DNA"/>
</dbReference>
<dbReference type="PANTHER" id="PTHR46310">
    <property type="entry name" value="AMIDASE 1"/>
    <property type="match status" value="1"/>
</dbReference>
<reference evidence="3" key="1">
    <citation type="submission" date="2023-07" db="EMBL/GenBank/DDBJ databases">
        <title>Genome content predicts the carbon catabolic preferences of heterotrophic bacteria.</title>
        <authorList>
            <person name="Gralka M."/>
        </authorList>
    </citation>
    <scope>NUCLEOTIDE SEQUENCE</scope>
    <source>
        <strain evidence="3">C2R13</strain>
    </source>
</reference>